<evidence type="ECO:0000313" key="8">
    <source>
        <dbReference type="EMBL" id="TWW62524.1"/>
    </source>
</evidence>
<comment type="caution">
    <text evidence="8">The sequence shown here is derived from an EMBL/GenBank/DDBJ whole genome shotgun (WGS) entry which is preliminary data.</text>
</comment>
<evidence type="ECO:0000313" key="9">
    <source>
        <dbReference type="Proteomes" id="UP000324091"/>
    </source>
</evidence>
<keyword evidence="8" id="KW-0238">DNA-binding</keyword>
<accession>A0A5C6N4Y5</accession>
<keyword evidence="1" id="KW-0723">Serine/threonine-protein kinase</keyword>
<dbReference type="GO" id="GO:0004713">
    <property type="term" value="F:protein tyrosine kinase activity"/>
    <property type="evidence" value="ECO:0007669"/>
    <property type="project" value="TreeGrafter"/>
</dbReference>
<evidence type="ECO:0000256" key="1">
    <source>
        <dbReference type="ARBA" id="ARBA00022527"/>
    </source>
</evidence>
<dbReference type="InterPro" id="IPR050494">
    <property type="entry name" value="Ser_Thr_dual-spec_kinase"/>
</dbReference>
<keyword evidence="5" id="KW-0067">ATP-binding</keyword>
<feature type="domain" description="Protein kinase" evidence="7">
    <location>
        <begin position="105"/>
        <end position="350"/>
    </location>
</feature>
<proteinExistence type="predicted"/>
<dbReference type="AlphaFoldDB" id="A0A5C6N4Y5"/>
<keyword evidence="2" id="KW-0808">Transferase</keyword>
<evidence type="ECO:0000259" key="7">
    <source>
        <dbReference type="SMART" id="SM00220"/>
    </source>
</evidence>
<reference evidence="8 9" key="1">
    <citation type="submission" date="2019-04" db="EMBL/GenBank/DDBJ databases">
        <title>Chromosome genome assembly for Takifugu flavidus.</title>
        <authorList>
            <person name="Xiao S."/>
        </authorList>
    </citation>
    <scope>NUCLEOTIDE SEQUENCE [LARGE SCALE GENOMIC DNA]</scope>
    <source>
        <strain evidence="8">HTHZ2018</strain>
        <tissue evidence="8">Muscle</tissue>
    </source>
</reference>
<dbReference type="SMART" id="SM00220">
    <property type="entry name" value="S_TKc"/>
    <property type="match status" value="1"/>
</dbReference>
<keyword evidence="4 8" id="KW-0418">Kinase</keyword>
<dbReference type="InterPro" id="IPR011009">
    <property type="entry name" value="Kinase-like_dom_sf"/>
</dbReference>
<feature type="region of interest" description="Disordered" evidence="6">
    <location>
        <begin position="349"/>
        <end position="389"/>
    </location>
</feature>
<name>A0A5C6N4Y5_9TELE</name>
<dbReference type="Pfam" id="PF00069">
    <property type="entry name" value="Pkinase"/>
    <property type="match status" value="1"/>
</dbReference>
<dbReference type="Gene3D" id="1.10.510.10">
    <property type="entry name" value="Transferase(Phosphotransferase) domain 1"/>
    <property type="match status" value="2"/>
</dbReference>
<dbReference type="EMBL" id="RHFK02000017">
    <property type="protein sequence ID" value="TWW62524.1"/>
    <property type="molecule type" value="Genomic_DNA"/>
</dbReference>
<keyword evidence="8" id="KW-0371">Homeobox</keyword>
<dbReference type="PANTHER" id="PTHR24058:SF17">
    <property type="entry name" value="HOMEODOMAIN INTERACTING PROTEIN KINASE, ISOFORM D"/>
    <property type="match status" value="1"/>
</dbReference>
<protein>
    <submittedName>
        <fullName evidence="8">Homeodomain-interacting protein kinase 3</fullName>
    </submittedName>
</protein>
<dbReference type="InterPro" id="IPR008266">
    <property type="entry name" value="Tyr_kinase_AS"/>
</dbReference>
<sequence>MSLKGKFTKSLEEIDCEPSQKEIIGTLPEKDINFSEELLCLASNRKSTEGEANKAKHTESQVEEENLQLLLTWLVSGWSRGFVIGFSPGLSADATLQNLLRQDDHRVSARMGIPYFSVVEHFPLHPREIWARDVCIKSSDPDTAAVDCCNQVPEEPDLRIGTFLSESLQVMDLLGEGASGHDLHNYVKARGEGLLIPELKSVIRQVATALQHLRSFKIVHADIRPENIMIVDRRQQPIREEESDELSQIIQCHGQPSDEILDRGKDTASYFCEQVDGEHRWRFKTPSEYEEETGLQAQTFTSIRLEDAPVIMAHGDPEDKNLFADLLKRMMQLDQDEGITPLEVLQHPFLNESSPQGPLENNAVSLPGPDEHWRDVSLESSSRQPGAQEGDACVIEFPSDLAIDVQLETSSTHSGYGDCEGNMNSISVCLDVESEGSTDNNQPDLRSEKCGLFGRLVRLLRNIFHCFF</sequence>
<dbReference type="PANTHER" id="PTHR24058">
    <property type="entry name" value="DUAL SPECIFICITY PROTEIN KINASE"/>
    <property type="match status" value="1"/>
</dbReference>
<dbReference type="GO" id="GO:0005737">
    <property type="term" value="C:cytoplasm"/>
    <property type="evidence" value="ECO:0007669"/>
    <property type="project" value="TreeGrafter"/>
</dbReference>
<dbReference type="PROSITE" id="PS00109">
    <property type="entry name" value="PROTEIN_KINASE_TYR"/>
    <property type="match status" value="1"/>
</dbReference>
<evidence type="ECO:0000256" key="3">
    <source>
        <dbReference type="ARBA" id="ARBA00022741"/>
    </source>
</evidence>
<gene>
    <name evidence="8" type="ORF">D4764_04G0011710</name>
</gene>
<keyword evidence="3" id="KW-0547">Nucleotide-binding</keyword>
<dbReference type="GO" id="GO:0004674">
    <property type="term" value="F:protein serine/threonine kinase activity"/>
    <property type="evidence" value="ECO:0007669"/>
    <property type="project" value="UniProtKB-KW"/>
</dbReference>
<evidence type="ECO:0000256" key="5">
    <source>
        <dbReference type="ARBA" id="ARBA00022840"/>
    </source>
</evidence>
<dbReference type="Proteomes" id="UP000324091">
    <property type="component" value="Chromosome 4"/>
</dbReference>
<dbReference type="GO" id="GO:0005524">
    <property type="term" value="F:ATP binding"/>
    <property type="evidence" value="ECO:0007669"/>
    <property type="project" value="UniProtKB-KW"/>
</dbReference>
<evidence type="ECO:0000256" key="6">
    <source>
        <dbReference type="SAM" id="MobiDB-lite"/>
    </source>
</evidence>
<evidence type="ECO:0000256" key="2">
    <source>
        <dbReference type="ARBA" id="ARBA00022679"/>
    </source>
</evidence>
<organism evidence="8 9">
    <name type="scientific">Takifugu flavidus</name>
    <name type="common">sansaifugu</name>
    <dbReference type="NCBI Taxonomy" id="433684"/>
    <lineage>
        <taxon>Eukaryota</taxon>
        <taxon>Metazoa</taxon>
        <taxon>Chordata</taxon>
        <taxon>Craniata</taxon>
        <taxon>Vertebrata</taxon>
        <taxon>Euteleostomi</taxon>
        <taxon>Actinopterygii</taxon>
        <taxon>Neopterygii</taxon>
        <taxon>Teleostei</taxon>
        <taxon>Neoteleostei</taxon>
        <taxon>Acanthomorphata</taxon>
        <taxon>Eupercaria</taxon>
        <taxon>Tetraodontiformes</taxon>
        <taxon>Tetradontoidea</taxon>
        <taxon>Tetraodontidae</taxon>
        <taxon>Takifugu</taxon>
    </lineage>
</organism>
<dbReference type="InterPro" id="IPR000719">
    <property type="entry name" value="Prot_kinase_dom"/>
</dbReference>
<dbReference type="SUPFAM" id="SSF56112">
    <property type="entry name" value="Protein kinase-like (PK-like)"/>
    <property type="match status" value="1"/>
</dbReference>
<keyword evidence="9" id="KW-1185">Reference proteome</keyword>
<evidence type="ECO:0000256" key="4">
    <source>
        <dbReference type="ARBA" id="ARBA00022777"/>
    </source>
</evidence>
<dbReference type="GO" id="GO:0003677">
    <property type="term" value="F:DNA binding"/>
    <property type="evidence" value="ECO:0007669"/>
    <property type="project" value="UniProtKB-KW"/>
</dbReference>